<feature type="binding site" evidence="5">
    <location>
        <position position="203"/>
    </location>
    <ligand>
        <name>FAD</name>
        <dbReference type="ChEBI" id="CHEBI:57692"/>
    </ligand>
</feature>
<evidence type="ECO:0000256" key="3">
    <source>
        <dbReference type="ARBA" id="ARBA00022827"/>
    </source>
</evidence>
<dbReference type="EMBL" id="PFFQ01000004">
    <property type="protein sequence ID" value="PIW19522.1"/>
    <property type="molecule type" value="Genomic_DNA"/>
</dbReference>
<reference evidence="8 9" key="1">
    <citation type="submission" date="2017-09" db="EMBL/GenBank/DDBJ databases">
        <title>Depth-based differentiation of microbial function through sediment-hosted aquifers and enrichment of novel symbionts in the deep terrestrial subsurface.</title>
        <authorList>
            <person name="Probst A.J."/>
            <person name="Ladd B."/>
            <person name="Jarett J.K."/>
            <person name="Geller-Mcgrath D.E."/>
            <person name="Sieber C.M."/>
            <person name="Emerson J.B."/>
            <person name="Anantharaman K."/>
            <person name="Thomas B.C."/>
            <person name="Malmstrom R."/>
            <person name="Stieglmeier M."/>
            <person name="Klingl A."/>
            <person name="Woyke T."/>
            <person name="Ryan C.M."/>
            <person name="Banfield J.F."/>
        </authorList>
    </citation>
    <scope>NUCLEOTIDE SEQUENCE [LARGE SCALE GENOMIC DNA]</scope>
    <source>
        <strain evidence="8">CG17_big_fil_post_rev_8_21_14_2_50_48_46</strain>
    </source>
</reference>
<comment type="caution">
    <text evidence="8">The sequence shown here is derived from an EMBL/GenBank/DDBJ whole genome shotgun (WGS) entry which is preliminary data.</text>
</comment>
<dbReference type="InterPro" id="IPR012132">
    <property type="entry name" value="GMC_OxRdtase"/>
</dbReference>
<protein>
    <submittedName>
        <fullName evidence="8">GMC family oxidoreductase</fullName>
    </submittedName>
</protein>
<dbReference type="PANTHER" id="PTHR46056">
    <property type="entry name" value="LONG-CHAIN-ALCOHOL OXIDASE"/>
    <property type="match status" value="1"/>
</dbReference>
<dbReference type="GO" id="GO:0050660">
    <property type="term" value="F:flavin adenine dinucleotide binding"/>
    <property type="evidence" value="ECO:0007669"/>
    <property type="project" value="InterPro"/>
</dbReference>
<dbReference type="InterPro" id="IPR000172">
    <property type="entry name" value="GMC_OxRdtase_N"/>
</dbReference>
<dbReference type="PANTHER" id="PTHR46056:SF12">
    <property type="entry name" value="LONG-CHAIN-ALCOHOL OXIDASE"/>
    <property type="match status" value="1"/>
</dbReference>
<evidence type="ECO:0000256" key="2">
    <source>
        <dbReference type="ARBA" id="ARBA00022630"/>
    </source>
</evidence>
<evidence type="ECO:0000256" key="4">
    <source>
        <dbReference type="ARBA" id="ARBA00023002"/>
    </source>
</evidence>
<keyword evidence="4" id="KW-0560">Oxidoreductase</keyword>
<evidence type="ECO:0000256" key="5">
    <source>
        <dbReference type="PIRSR" id="PIRSR000137-2"/>
    </source>
</evidence>
<evidence type="ECO:0000313" key="8">
    <source>
        <dbReference type="EMBL" id="PIW19522.1"/>
    </source>
</evidence>
<dbReference type="Gene3D" id="3.50.50.60">
    <property type="entry name" value="FAD/NAD(P)-binding domain"/>
    <property type="match status" value="2"/>
</dbReference>
<feature type="domain" description="Glucose-methanol-choline oxidoreductase C-terminal" evidence="7">
    <location>
        <begin position="395"/>
        <end position="449"/>
    </location>
</feature>
<gene>
    <name evidence="8" type="ORF">COW36_01395</name>
</gene>
<sequence length="460" mass="50481">MYDFAIIGSGAGGGVLAHQLHTAGAKCVLLEAGKFFRKETFPRTELEYSPQLFWGGGLEFDTSSKMAFLRGRCVGGTTNLNQCLLDRFDSVAFDDWKRESGVDFFSETGLDPHYSEIENQLHLEKIEARHFNRNTQLFIKGCEKHGFGWAPLRRGQSDCALDQGNDCIGCLGGCHRDSKQSTLVGFIQKAEATGLEIRAEFEVGRIDPTGEGVRIEGLEKGQKTTLQAKQVILAAGAFGSSKILLQSGFGNQLPTLGKNFSSHPQFMSFGLFKEEINAHKGAFQGVKSQDQHFRKSGFKLENVFGPPISIAMLYPRLGAAHQKFMKNYRKMACIEVAVRDEAIGEIRLGAKGKLAIHKPLTQQDLLRRDQGLGVVNQIFTSLGAEEVMPSPYYFGLHLMGGCKMGVEARESVVAPDFRVHGQQNIFVADSSLFPNAPGINPALTIMALAERLASQLKKGV</sequence>
<evidence type="ECO:0000259" key="6">
    <source>
        <dbReference type="Pfam" id="PF00732"/>
    </source>
</evidence>
<feature type="binding site" evidence="5">
    <location>
        <position position="77"/>
    </location>
    <ligand>
        <name>FAD</name>
        <dbReference type="ChEBI" id="CHEBI:57692"/>
    </ligand>
</feature>
<dbReference type="Pfam" id="PF05199">
    <property type="entry name" value="GMC_oxred_C"/>
    <property type="match status" value="1"/>
</dbReference>
<dbReference type="PIRSF" id="PIRSF000137">
    <property type="entry name" value="Alcohol_oxidase"/>
    <property type="match status" value="1"/>
</dbReference>
<keyword evidence="2" id="KW-0285">Flavoprotein</keyword>
<evidence type="ECO:0000256" key="1">
    <source>
        <dbReference type="ARBA" id="ARBA00010790"/>
    </source>
</evidence>
<dbReference type="InterPro" id="IPR007867">
    <property type="entry name" value="GMC_OxRtase_C"/>
</dbReference>
<evidence type="ECO:0000259" key="7">
    <source>
        <dbReference type="Pfam" id="PF05199"/>
    </source>
</evidence>
<feature type="domain" description="Glucose-methanol-choline oxidoreductase N-terminal" evidence="6">
    <location>
        <begin position="51"/>
        <end position="264"/>
    </location>
</feature>
<comment type="cofactor">
    <cofactor evidence="5">
        <name>FAD</name>
        <dbReference type="ChEBI" id="CHEBI:57692"/>
    </cofactor>
</comment>
<evidence type="ECO:0000313" key="9">
    <source>
        <dbReference type="Proteomes" id="UP000231019"/>
    </source>
</evidence>
<accession>A0A2M7GBF3</accession>
<dbReference type="AlphaFoldDB" id="A0A2M7GBF3"/>
<comment type="similarity">
    <text evidence="1">Belongs to the GMC oxidoreductase family.</text>
</comment>
<dbReference type="Proteomes" id="UP000231019">
    <property type="component" value="Unassembled WGS sequence"/>
</dbReference>
<name>A0A2M7GBF3_9BACT</name>
<dbReference type="InterPro" id="IPR036188">
    <property type="entry name" value="FAD/NAD-bd_sf"/>
</dbReference>
<proteinExistence type="inferred from homology"/>
<keyword evidence="3 5" id="KW-0274">FAD</keyword>
<dbReference type="SUPFAM" id="SSF51905">
    <property type="entry name" value="FAD/NAD(P)-binding domain"/>
    <property type="match status" value="1"/>
</dbReference>
<dbReference type="GO" id="GO:0016614">
    <property type="term" value="F:oxidoreductase activity, acting on CH-OH group of donors"/>
    <property type="evidence" value="ECO:0007669"/>
    <property type="project" value="InterPro"/>
</dbReference>
<organism evidence="8 9">
    <name type="scientific">bacterium (Candidatus Blackallbacteria) CG17_big_fil_post_rev_8_21_14_2_50_48_46</name>
    <dbReference type="NCBI Taxonomy" id="2014261"/>
    <lineage>
        <taxon>Bacteria</taxon>
        <taxon>Candidatus Blackallbacteria</taxon>
    </lineage>
</organism>
<dbReference type="Pfam" id="PF00732">
    <property type="entry name" value="GMC_oxred_N"/>
    <property type="match status" value="1"/>
</dbReference>